<dbReference type="AlphaFoldDB" id="W9RXZ8"/>
<dbReference type="FunFam" id="1.10.10.10:FF:000357">
    <property type="entry name" value="Caffeic acid 3-O-methyltransferase"/>
    <property type="match status" value="1"/>
</dbReference>
<dbReference type="eggNOG" id="KOG3178">
    <property type="taxonomic scope" value="Eukaryota"/>
</dbReference>
<evidence type="ECO:0000313" key="6">
    <source>
        <dbReference type="Proteomes" id="UP000030645"/>
    </source>
</evidence>
<keyword evidence="3" id="KW-0949">S-adenosyl-L-methionine</keyword>
<dbReference type="Gene3D" id="1.10.10.10">
    <property type="entry name" value="Winged helix-like DNA-binding domain superfamily/Winged helix DNA-binding domain"/>
    <property type="match status" value="1"/>
</dbReference>
<proteinExistence type="predicted"/>
<keyword evidence="2 5" id="KW-0808">Transferase</keyword>
<accession>W9RXZ8</accession>
<dbReference type="InterPro" id="IPR036388">
    <property type="entry name" value="WH-like_DNA-bd_sf"/>
</dbReference>
<dbReference type="SUPFAM" id="SSF46785">
    <property type="entry name" value="Winged helix' DNA-binding domain"/>
    <property type="match status" value="1"/>
</dbReference>
<reference evidence="6" key="1">
    <citation type="submission" date="2013-01" db="EMBL/GenBank/DDBJ databases">
        <title>Draft Genome Sequence of a Mulberry Tree, Morus notabilis C.K. Schneid.</title>
        <authorList>
            <person name="He N."/>
            <person name="Zhao S."/>
        </authorList>
    </citation>
    <scope>NUCLEOTIDE SEQUENCE</scope>
</reference>
<dbReference type="Proteomes" id="UP000030645">
    <property type="component" value="Unassembled WGS sequence"/>
</dbReference>
<organism evidence="5 6">
    <name type="scientific">Morus notabilis</name>
    <dbReference type="NCBI Taxonomy" id="981085"/>
    <lineage>
        <taxon>Eukaryota</taxon>
        <taxon>Viridiplantae</taxon>
        <taxon>Streptophyta</taxon>
        <taxon>Embryophyta</taxon>
        <taxon>Tracheophyta</taxon>
        <taxon>Spermatophyta</taxon>
        <taxon>Magnoliopsida</taxon>
        <taxon>eudicotyledons</taxon>
        <taxon>Gunneridae</taxon>
        <taxon>Pentapetalae</taxon>
        <taxon>rosids</taxon>
        <taxon>fabids</taxon>
        <taxon>Rosales</taxon>
        <taxon>Moraceae</taxon>
        <taxon>Moreae</taxon>
        <taxon>Morus</taxon>
    </lineage>
</organism>
<dbReference type="STRING" id="981085.W9RXZ8"/>
<evidence type="ECO:0000256" key="1">
    <source>
        <dbReference type="ARBA" id="ARBA00022603"/>
    </source>
</evidence>
<keyword evidence="6" id="KW-1185">Reference proteome</keyword>
<evidence type="ECO:0000256" key="3">
    <source>
        <dbReference type="ARBA" id="ARBA00022691"/>
    </source>
</evidence>
<evidence type="ECO:0000313" key="5">
    <source>
        <dbReference type="EMBL" id="EXC02139.1"/>
    </source>
</evidence>
<sequence>MNSMENEMRNSIEEDEKSSQYAMQLASASVLPMAMKAAALELGVLEIIKKAGPGALLSASQVASELKAQNRDASLVLDRLLSAHSVLTCSVSHSQSDGKALRLHGLSPVF</sequence>
<evidence type="ECO:0000259" key="4">
    <source>
        <dbReference type="Pfam" id="PF08100"/>
    </source>
</evidence>
<dbReference type="EMBL" id="KE345347">
    <property type="protein sequence ID" value="EXC02139.1"/>
    <property type="molecule type" value="Genomic_DNA"/>
</dbReference>
<dbReference type="GO" id="GO:0046983">
    <property type="term" value="F:protein dimerization activity"/>
    <property type="evidence" value="ECO:0007669"/>
    <property type="project" value="InterPro"/>
</dbReference>
<protein>
    <submittedName>
        <fullName evidence="5">Caffeic acid 3-O-methyltransferase</fullName>
    </submittedName>
</protein>
<dbReference type="Pfam" id="PF08100">
    <property type="entry name" value="Dimerisation"/>
    <property type="match status" value="1"/>
</dbReference>
<name>W9RXZ8_9ROSA</name>
<evidence type="ECO:0000256" key="2">
    <source>
        <dbReference type="ARBA" id="ARBA00022679"/>
    </source>
</evidence>
<keyword evidence="1 5" id="KW-0489">Methyltransferase</keyword>
<gene>
    <name evidence="5" type="ORF">L484_024105</name>
</gene>
<feature type="domain" description="O-methyltransferase dimerisation" evidence="4">
    <location>
        <begin position="23"/>
        <end position="92"/>
    </location>
</feature>
<dbReference type="GO" id="GO:0032259">
    <property type="term" value="P:methylation"/>
    <property type="evidence" value="ECO:0007669"/>
    <property type="project" value="UniProtKB-KW"/>
</dbReference>
<dbReference type="InterPro" id="IPR012967">
    <property type="entry name" value="COMT_dimerisation"/>
</dbReference>
<dbReference type="InterPro" id="IPR036390">
    <property type="entry name" value="WH_DNA-bd_sf"/>
</dbReference>
<dbReference type="GO" id="GO:0008168">
    <property type="term" value="F:methyltransferase activity"/>
    <property type="evidence" value="ECO:0007669"/>
    <property type="project" value="UniProtKB-KW"/>
</dbReference>